<evidence type="ECO:0000313" key="2">
    <source>
        <dbReference type="Proteomes" id="UP000186744"/>
    </source>
</evidence>
<keyword evidence="2" id="KW-1185">Reference proteome</keyword>
<proteinExistence type="predicted"/>
<dbReference type="STRING" id="373668.SAMN05421786_10935"/>
<organism evidence="1 2">
    <name type="scientific">Chryseobacterium ureilyticum</name>
    <dbReference type="NCBI Taxonomy" id="373668"/>
    <lineage>
        <taxon>Bacteria</taxon>
        <taxon>Pseudomonadati</taxon>
        <taxon>Bacteroidota</taxon>
        <taxon>Flavobacteriia</taxon>
        <taxon>Flavobacteriales</taxon>
        <taxon>Weeksellaceae</taxon>
        <taxon>Chryseobacterium group</taxon>
        <taxon>Chryseobacterium</taxon>
    </lineage>
</organism>
<reference evidence="2" key="1">
    <citation type="submission" date="2017-01" db="EMBL/GenBank/DDBJ databases">
        <authorList>
            <person name="Varghese N."/>
            <person name="Submissions S."/>
        </authorList>
    </citation>
    <scope>NUCLEOTIDE SEQUENCE [LARGE SCALE GENOMIC DNA]</scope>
    <source>
        <strain evidence="2">DSM 18017</strain>
    </source>
</reference>
<dbReference type="Proteomes" id="UP000186744">
    <property type="component" value="Unassembled WGS sequence"/>
</dbReference>
<accession>A0A1N7QE08</accession>
<sequence>MKSIKIVLLVYLTFFLNCTSQEKIAVLQEKTTKNITISRSLESIDLFSLNIPIRLRVKNDESSSMKIITLSTIDNSKILRSSIYHFPQGTRFYEGGSERISAKNSQIFDVIIGVPITKEETNLLLKEYNYTGAIDKLQGINDSIKIVDYTSFMKNNNKR</sequence>
<dbReference type="AlphaFoldDB" id="A0A1N7QE08"/>
<dbReference type="RefSeq" id="WP_076553527.1">
    <property type="nucleotide sequence ID" value="NZ_FTOL01000009.1"/>
</dbReference>
<gene>
    <name evidence="1" type="ORF">SAMN05421786_10935</name>
</gene>
<dbReference type="EMBL" id="FTOL01000009">
    <property type="protein sequence ID" value="SIT20989.1"/>
    <property type="molecule type" value="Genomic_DNA"/>
</dbReference>
<protein>
    <recommendedName>
        <fullName evidence="3">Lipoprotein</fullName>
    </recommendedName>
</protein>
<name>A0A1N7QE08_9FLAO</name>
<evidence type="ECO:0000313" key="1">
    <source>
        <dbReference type="EMBL" id="SIT20989.1"/>
    </source>
</evidence>
<evidence type="ECO:0008006" key="3">
    <source>
        <dbReference type="Google" id="ProtNLM"/>
    </source>
</evidence>